<sequence>MRRIVTVEEDGCSKIAIDEEVSTATWYQEIWAHDDVDQLGSDPGVVPRELIPEPGQTRWRMVSLPPLRELEAEMDELRAEGIENPRQTVEVDADGWHKTPTLDYVLIFDGPVELVLEDGSVMVQPGDTVVQRATNHAWRNHGDKPIRLLAYMTALR</sequence>
<dbReference type="Pfam" id="PF07883">
    <property type="entry name" value="Cupin_2"/>
    <property type="match status" value="1"/>
</dbReference>
<dbReference type="CDD" id="cd02231">
    <property type="entry name" value="cupin_BLL6423-like"/>
    <property type="match status" value="1"/>
</dbReference>
<accession>A0A2P2C8K8</accession>
<evidence type="ECO:0000313" key="2">
    <source>
        <dbReference type="EMBL" id="CUR58334.1"/>
    </source>
</evidence>
<dbReference type="InterPro" id="IPR011051">
    <property type="entry name" value="RmlC_Cupin_sf"/>
</dbReference>
<dbReference type="PANTHER" id="PTHR36156:SF2">
    <property type="entry name" value="CUPIN TYPE-2 DOMAIN-CONTAINING PROTEIN"/>
    <property type="match status" value="1"/>
</dbReference>
<gene>
    <name evidence="2" type="ORF">NOCA250003</name>
</gene>
<feature type="domain" description="Cupin type-2" evidence="1">
    <location>
        <begin position="94"/>
        <end position="150"/>
    </location>
</feature>
<name>A0A2P2C8K8_9ZZZZ</name>
<dbReference type="AlphaFoldDB" id="A0A2P2C8K8"/>
<reference evidence="2" key="1">
    <citation type="submission" date="2015-08" db="EMBL/GenBank/DDBJ databases">
        <authorList>
            <person name="Babu N.S."/>
            <person name="Beckwith C.J."/>
            <person name="Beseler K.G."/>
            <person name="Brison A."/>
            <person name="Carone J.V."/>
            <person name="Caskin T.P."/>
            <person name="Diamond M."/>
            <person name="Durham M.E."/>
            <person name="Foxe J.M."/>
            <person name="Go M."/>
            <person name="Henderson B.A."/>
            <person name="Jones I.B."/>
            <person name="McGettigan J.A."/>
            <person name="Micheletti S.J."/>
            <person name="Nasrallah M.E."/>
            <person name="Ortiz D."/>
            <person name="Piller C.R."/>
            <person name="Privatt S.R."/>
            <person name="Schneider S.L."/>
            <person name="Sharp S."/>
            <person name="Smith T.C."/>
            <person name="Stanton J.D."/>
            <person name="Ullery H.E."/>
            <person name="Wilson R.J."/>
            <person name="Serrano M.G."/>
            <person name="Buck G."/>
            <person name="Lee V."/>
            <person name="Wang Y."/>
            <person name="Carvalho R."/>
            <person name="Voegtly L."/>
            <person name="Shi R."/>
            <person name="Duckworth R."/>
            <person name="Johnson A."/>
            <person name="Loviza R."/>
            <person name="Walstead R."/>
            <person name="Shah Z."/>
            <person name="Kiflezghi M."/>
            <person name="Wade K."/>
            <person name="Ball S.L."/>
            <person name="Bradley K.W."/>
            <person name="Asai D.J."/>
            <person name="Bowman C.A."/>
            <person name="Russell D.A."/>
            <person name="Pope W.H."/>
            <person name="Jacobs-Sera D."/>
            <person name="Hendrix R.W."/>
            <person name="Hatfull G.F."/>
        </authorList>
    </citation>
    <scope>NUCLEOTIDE SEQUENCE</scope>
</reference>
<dbReference type="EMBL" id="CZKA01000045">
    <property type="protein sequence ID" value="CUR58334.1"/>
    <property type="molecule type" value="Genomic_DNA"/>
</dbReference>
<organism evidence="2">
    <name type="scientific">metagenome</name>
    <dbReference type="NCBI Taxonomy" id="256318"/>
    <lineage>
        <taxon>unclassified sequences</taxon>
        <taxon>metagenomes</taxon>
    </lineage>
</organism>
<dbReference type="InterPro" id="IPR047142">
    <property type="entry name" value="OryJ/VirC-like"/>
</dbReference>
<proteinExistence type="predicted"/>
<dbReference type="Gene3D" id="2.60.120.10">
    <property type="entry name" value="Jelly Rolls"/>
    <property type="match status" value="1"/>
</dbReference>
<evidence type="ECO:0000259" key="1">
    <source>
        <dbReference type="Pfam" id="PF07883"/>
    </source>
</evidence>
<protein>
    <recommendedName>
        <fullName evidence="1">Cupin type-2 domain-containing protein</fullName>
    </recommendedName>
</protein>
<dbReference type="PANTHER" id="PTHR36156">
    <property type="entry name" value="SLR2101 PROTEIN"/>
    <property type="match status" value="1"/>
</dbReference>
<dbReference type="InterPro" id="IPR014710">
    <property type="entry name" value="RmlC-like_jellyroll"/>
</dbReference>
<dbReference type="SUPFAM" id="SSF51182">
    <property type="entry name" value="RmlC-like cupins"/>
    <property type="match status" value="1"/>
</dbReference>
<dbReference type="InterPro" id="IPR013096">
    <property type="entry name" value="Cupin_2"/>
</dbReference>